<feature type="signal peptide" evidence="14">
    <location>
        <begin position="1"/>
        <end position="20"/>
    </location>
</feature>
<dbReference type="Proteomes" id="UP000558488">
    <property type="component" value="Unassembled WGS sequence"/>
</dbReference>
<dbReference type="GO" id="GO:0005783">
    <property type="term" value="C:endoplasmic reticulum"/>
    <property type="evidence" value="ECO:0007669"/>
    <property type="project" value="TreeGrafter"/>
</dbReference>
<dbReference type="InterPro" id="IPR013766">
    <property type="entry name" value="Thioredoxin_domain"/>
</dbReference>
<feature type="compositionally biased region" description="Basic and acidic residues" evidence="13">
    <location>
        <begin position="528"/>
        <end position="542"/>
    </location>
</feature>
<dbReference type="CDD" id="cd02981">
    <property type="entry name" value="PDI_b_family"/>
    <property type="match status" value="1"/>
</dbReference>
<dbReference type="PANTHER" id="PTHR18929:SF58">
    <property type="entry name" value="PROTEIN DISULFIDE-ISOMERASE-LIKE PROTEIN OF THE TESTIS"/>
    <property type="match status" value="1"/>
</dbReference>
<dbReference type="FunFam" id="3.40.30.10:FF:000191">
    <property type="entry name" value="Protein disulfide isomerase like, testis expressed"/>
    <property type="match status" value="1"/>
</dbReference>
<dbReference type="FunFam" id="3.40.30.10:FF:000177">
    <property type="entry name" value="Protein disulfide isomerase like, testis expressed"/>
    <property type="match status" value="1"/>
</dbReference>
<feature type="chain" id="PRO_5029776585" description="Protein disulfide-isomerase-like protein of the testis" evidence="14">
    <location>
        <begin position="21"/>
        <end position="595"/>
    </location>
</feature>
<evidence type="ECO:0000256" key="5">
    <source>
        <dbReference type="ARBA" id="ARBA00022824"/>
    </source>
</evidence>
<dbReference type="GO" id="GO:0006457">
    <property type="term" value="P:protein folding"/>
    <property type="evidence" value="ECO:0007669"/>
    <property type="project" value="TreeGrafter"/>
</dbReference>
<dbReference type="EMBL" id="JACAGB010000031">
    <property type="protein sequence ID" value="KAF6294874.1"/>
    <property type="molecule type" value="Genomic_DNA"/>
</dbReference>
<feature type="compositionally biased region" description="Acidic residues" evidence="13">
    <location>
        <begin position="543"/>
        <end position="575"/>
    </location>
</feature>
<evidence type="ECO:0000313" key="17">
    <source>
        <dbReference type="Proteomes" id="UP000558488"/>
    </source>
</evidence>
<keyword evidence="5" id="KW-0256">Endoplasmic reticulum</keyword>
<feature type="region of interest" description="Disordered" evidence="13">
    <location>
        <begin position="500"/>
        <end position="595"/>
    </location>
</feature>
<comment type="caution">
    <text evidence="16">The sequence shown here is derived from an EMBL/GenBank/DDBJ whole genome shotgun (WGS) entry which is preliminary data.</text>
</comment>
<keyword evidence="17" id="KW-1185">Reference proteome</keyword>
<accession>A0A7J7T2L9</accession>
<keyword evidence="2" id="KW-0217">Developmental protein</keyword>
<keyword evidence="10 16" id="KW-0413">Isomerase</keyword>
<evidence type="ECO:0000256" key="8">
    <source>
        <dbReference type="ARBA" id="ARBA00023180"/>
    </source>
</evidence>
<evidence type="ECO:0000256" key="13">
    <source>
        <dbReference type="SAM" id="MobiDB-lite"/>
    </source>
</evidence>
<dbReference type="CDD" id="cd02982">
    <property type="entry name" value="PDI_b'_family"/>
    <property type="match status" value="1"/>
</dbReference>
<feature type="domain" description="Thioredoxin" evidence="15">
    <location>
        <begin position="391"/>
        <end position="491"/>
    </location>
</feature>
<evidence type="ECO:0000256" key="6">
    <source>
        <dbReference type="ARBA" id="ARBA00022871"/>
    </source>
</evidence>
<keyword evidence="8" id="KW-0325">Glycoprotein</keyword>
<evidence type="ECO:0000256" key="7">
    <source>
        <dbReference type="ARBA" id="ARBA00023157"/>
    </source>
</evidence>
<comment type="function">
    <text evidence="11">Probable redox-inactive chaperone involved in spermatogenesis.</text>
</comment>
<dbReference type="FunFam" id="3.40.30.10:FF:000167">
    <property type="entry name" value="Protein disulfide isomerase like, testis expressed"/>
    <property type="match status" value="1"/>
</dbReference>
<feature type="domain" description="Thioredoxin" evidence="15">
    <location>
        <begin position="49"/>
        <end position="149"/>
    </location>
</feature>
<gene>
    <name evidence="16" type="ORF">mPipKuh1_013300</name>
</gene>
<proteinExistence type="inferred from homology"/>
<evidence type="ECO:0000256" key="11">
    <source>
        <dbReference type="ARBA" id="ARBA00056306"/>
    </source>
</evidence>
<dbReference type="OrthoDB" id="72053at2759"/>
<keyword evidence="4" id="KW-0221">Differentiation</keyword>
<keyword evidence="9" id="KW-0143">Chaperone</keyword>
<evidence type="ECO:0000313" key="16">
    <source>
        <dbReference type="EMBL" id="KAF6294874.1"/>
    </source>
</evidence>
<evidence type="ECO:0000256" key="1">
    <source>
        <dbReference type="ARBA" id="ARBA00006347"/>
    </source>
</evidence>
<reference evidence="16 17" key="1">
    <citation type="journal article" date="2020" name="Nature">
        <title>Six reference-quality genomes reveal evolution of bat adaptations.</title>
        <authorList>
            <person name="Jebb D."/>
            <person name="Huang Z."/>
            <person name="Pippel M."/>
            <person name="Hughes G.M."/>
            <person name="Lavrichenko K."/>
            <person name="Devanna P."/>
            <person name="Winkler S."/>
            <person name="Jermiin L.S."/>
            <person name="Skirmuntt E.C."/>
            <person name="Katzourakis A."/>
            <person name="Burkitt-Gray L."/>
            <person name="Ray D.A."/>
            <person name="Sullivan K.A.M."/>
            <person name="Roscito J.G."/>
            <person name="Kirilenko B.M."/>
            <person name="Davalos L.M."/>
            <person name="Corthals A.P."/>
            <person name="Power M.L."/>
            <person name="Jones G."/>
            <person name="Ransome R.D."/>
            <person name="Dechmann D.K.N."/>
            <person name="Locatelli A.G."/>
            <person name="Puechmaille S.J."/>
            <person name="Fedrigo O."/>
            <person name="Jarvis E.D."/>
            <person name="Hiller M."/>
            <person name="Vernes S.C."/>
            <person name="Myers E.W."/>
            <person name="Teeling E.C."/>
        </authorList>
    </citation>
    <scope>NUCLEOTIDE SEQUENCE [LARGE SCALE GENOMIC DNA]</scope>
    <source>
        <strain evidence="16">MPipKuh1</strain>
        <tissue evidence="16">Flight muscle</tissue>
    </source>
</reference>
<evidence type="ECO:0000256" key="9">
    <source>
        <dbReference type="ARBA" id="ARBA00023186"/>
    </source>
</evidence>
<dbReference type="GO" id="GO:0007283">
    <property type="term" value="P:spermatogenesis"/>
    <property type="evidence" value="ECO:0007669"/>
    <property type="project" value="UniProtKB-KW"/>
</dbReference>
<organism evidence="16 17">
    <name type="scientific">Pipistrellus kuhlii</name>
    <name type="common">Kuhl's pipistrelle</name>
    <dbReference type="NCBI Taxonomy" id="59472"/>
    <lineage>
        <taxon>Eukaryota</taxon>
        <taxon>Metazoa</taxon>
        <taxon>Chordata</taxon>
        <taxon>Craniata</taxon>
        <taxon>Vertebrata</taxon>
        <taxon>Euteleostomi</taxon>
        <taxon>Mammalia</taxon>
        <taxon>Eutheria</taxon>
        <taxon>Laurasiatheria</taxon>
        <taxon>Chiroptera</taxon>
        <taxon>Yangochiroptera</taxon>
        <taxon>Vespertilionidae</taxon>
        <taxon>Pipistrellus</taxon>
    </lineage>
</organism>
<evidence type="ECO:0000256" key="4">
    <source>
        <dbReference type="ARBA" id="ARBA00022782"/>
    </source>
</evidence>
<sequence length="595" mass="67896">MALPWGALLLAGACVSAVWTWPEEDGEDVDEDAMPQPLHIVQEGHLMVLTAAGLAQMLNQTRFLLVLFYDPSSKRSRNLAAELGRAVEIMGKGKNGLGFGKVDVTVEKELRREFGVQKPPELKLFFEGNRLAPISCKGVVESAALVVWLRRQISEKVFLFTDIHQVAEFVKARPLVIIGFFQDLEEEVAELFYDVIKDFPELTFGVMSISNAIGRFHVTLDSVLVFRKGRIESRQELINDSTNKLVLNQLIQQHLSGFVIEYSAESKDLIYQLHIRNHMLLFASKSCKSFGAIMKHYQLALEEFHYKILFILVDADEPRNGRIFEYFRVTAVNIPSVQILNLSSDARYKMPFESITSENLKTFGRSYLTRNAKKHEPSEEVPPHWDQGPVKRLVGKTFDAVVLDWERDVFVLFYAPWCRQSRGLLPAWEELGVRYRNHSTVTIAMIDVTANDISLAPLDRHPFLRLFPAHSQQAVLYKGEHTLQGFSDFLDSQIQARTEEGDELMSAEQNEATEEEAFTEEEFPELESGTKLEEPAGQKETAEVEGEEEEQEQEEEEDDDDDDDDKEEVEEEEELEAKPEEPPRLEKKPGVKEEL</sequence>
<dbReference type="Gene3D" id="3.40.30.10">
    <property type="entry name" value="Glutaredoxin"/>
    <property type="match status" value="4"/>
</dbReference>
<keyword evidence="6" id="KW-0744">Spermatogenesis</keyword>
<feature type="compositionally biased region" description="Acidic residues" evidence="13">
    <location>
        <begin position="500"/>
        <end position="525"/>
    </location>
</feature>
<dbReference type="Pfam" id="PF13848">
    <property type="entry name" value="Thioredoxin_6"/>
    <property type="match status" value="1"/>
</dbReference>
<dbReference type="PANTHER" id="PTHR18929">
    <property type="entry name" value="PROTEIN DISULFIDE ISOMERASE"/>
    <property type="match status" value="1"/>
</dbReference>
<evidence type="ECO:0000256" key="12">
    <source>
        <dbReference type="ARBA" id="ARBA00069082"/>
    </source>
</evidence>
<keyword evidence="7" id="KW-1015">Disulfide bond</keyword>
<dbReference type="CDD" id="cd02961">
    <property type="entry name" value="PDI_a_family"/>
    <property type="match status" value="1"/>
</dbReference>
<protein>
    <recommendedName>
        <fullName evidence="12">Protein disulfide-isomerase-like protein of the testis</fullName>
    </recommendedName>
</protein>
<dbReference type="FunFam" id="3.40.30.10:FF:000209">
    <property type="entry name" value="Protein disulfide isomerase like, testis expressed"/>
    <property type="match status" value="1"/>
</dbReference>
<dbReference type="GO" id="GO:0016853">
    <property type="term" value="F:isomerase activity"/>
    <property type="evidence" value="ECO:0007669"/>
    <property type="project" value="UniProtKB-KW"/>
</dbReference>
<keyword evidence="3 14" id="KW-0732">Signal</keyword>
<dbReference type="InterPro" id="IPR036249">
    <property type="entry name" value="Thioredoxin-like_sf"/>
</dbReference>
<dbReference type="SUPFAM" id="SSF52833">
    <property type="entry name" value="Thioredoxin-like"/>
    <property type="match status" value="4"/>
</dbReference>
<evidence type="ECO:0000256" key="3">
    <source>
        <dbReference type="ARBA" id="ARBA00022729"/>
    </source>
</evidence>
<dbReference type="CDD" id="cd02995">
    <property type="entry name" value="PDI_a_PDI_a'_C"/>
    <property type="match status" value="1"/>
</dbReference>
<dbReference type="GO" id="GO:0030154">
    <property type="term" value="P:cell differentiation"/>
    <property type="evidence" value="ECO:0007669"/>
    <property type="project" value="UniProtKB-KW"/>
</dbReference>
<dbReference type="AlphaFoldDB" id="A0A7J7T2L9"/>
<evidence type="ECO:0000259" key="15">
    <source>
        <dbReference type="Pfam" id="PF00085"/>
    </source>
</evidence>
<name>A0A7J7T2L9_PIPKU</name>
<feature type="compositionally biased region" description="Basic and acidic residues" evidence="13">
    <location>
        <begin position="576"/>
        <end position="595"/>
    </location>
</feature>
<comment type="similarity">
    <text evidence="1">Belongs to the protein disulfide isomerase family.</text>
</comment>
<evidence type="ECO:0000256" key="10">
    <source>
        <dbReference type="ARBA" id="ARBA00023235"/>
    </source>
</evidence>
<dbReference type="Pfam" id="PF00085">
    <property type="entry name" value="Thioredoxin"/>
    <property type="match status" value="2"/>
</dbReference>
<evidence type="ECO:0000256" key="2">
    <source>
        <dbReference type="ARBA" id="ARBA00022473"/>
    </source>
</evidence>
<evidence type="ECO:0000256" key="14">
    <source>
        <dbReference type="SAM" id="SignalP"/>
    </source>
</evidence>